<dbReference type="GO" id="GO:0050660">
    <property type="term" value="F:flavin adenine dinucleotide binding"/>
    <property type="evidence" value="ECO:0007669"/>
    <property type="project" value="InterPro"/>
</dbReference>
<dbReference type="Gene3D" id="1.10.540.10">
    <property type="entry name" value="Acyl-CoA dehydrogenase/oxidase, N-terminal domain"/>
    <property type="match status" value="1"/>
</dbReference>
<keyword evidence="7" id="KW-1185">Reference proteome</keyword>
<dbReference type="InterPro" id="IPR013154">
    <property type="entry name" value="ADH-like_N"/>
</dbReference>
<feature type="region of interest" description="Disordered" evidence="4">
    <location>
        <begin position="1"/>
        <end position="31"/>
    </location>
</feature>
<evidence type="ECO:0000256" key="1">
    <source>
        <dbReference type="ARBA" id="ARBA00008072"/>
    </source>
</evidence>
<evidence type="ECO:0000256" key="2">
    <source>
        <dbReference type="ARBA" id="ARBA00022630"/>
    </source>
</evidence>
<dbReference type="InterPro" id="IPR011032">
    <property type="entry name" value="GroES-like_sf"/>
</dbReference>
<sequence>MESFQAEQARAAASRRWKSEPKPNTPTEWVKRASEASEILKIDAVQRDNEGKPPFAEVQLLKDAGLVNLLGPREFGGGGATWQTSYKVTTEIAKADGSVGHLLGNHYSWFWSSQILGTPKQARRWLREFTEGNYYLGGAVNPRNADMIARDEGDELVFNGDKFFSTGGVISDVTVLEGVLEDTEKTHVFAFVSTKHPGISFKGDWDVIGQRLTESGGCLIRDVHVSWEHIAGWEDKKLTPRDTYHDFILPPVQLQFAAVHLGVGIGALEAAAEYTRTKTRAWPYGGDDKSKATDEWYIREGYGHLQAKLWAAEALIDRTAERVSTAIHAPRAELTPQTRGEIAVQVAASKATAIETTLHVSTKIFELAGARSSLGKYGFDRYFRNTRVHSLHDPVAYKFREVGSWALLREIPEPSWQAKDYNFGISSLPWVSGRDVAGVIDQVGDSVTNLSPGDAVFTLTDYTSARCGAFQDYCIAHHASVALIPPSLTFEEAASIPVGAITAAVALKRYMGISAQNHDTSQKDSEEWVLVWGGATCTGYYAVQLASLYGYKVISVAGKDNLDYVREAGANVVLDRGMNDTELLDAIQQATSGQLNYAFDAVGPVTAGLCLQAMNTGKSNGKKTLVALAGIPKHAKTAAQSGRLVELSEGIFVNTPEIKVKVFHNDPEFGQGILQELTTYLINGQLRVPRIRIMDGGLEDVNKGLSLLKKGQISGSKLVIRVDRTADAMGDLHYHGWL</sequence>
<dbReference type="AlphaFoldDB" id="A0A9N9UU66"/>
<accession>A0A9N9UU66</accession>
<dbReference type="SUPFAM" id="SSF50129">
    <property type="entry name" value="GroES-like"/>
    <property type="match status" value="1"/>
</dbReference>
<dbReference type="InterPro" id="IPR020843">
    <property type="entry name" value="ER"/>
</dbReference>
<proteinExistence type="inferred from homology"/>
<dbReference type="InterPro" id="IPR037069">
    <property type="entry name" value="AcylCoA_DH/ox_N_sf"/>
</dbReference>
<feature type="domain" description="Enoyl reductase (ER)" evidence="5">
    <location>
        <begin position="403"/>
        <end position="720"/>
    </location>
</feature>
<feature type="compositionally biased region" description="Low complexity" evidence="4">
    <location>
        <begin position="1"/>
        <end position="14"/>
    </location>
</feature>
<dbReference type="Proteomes" id="UP000754883">
    <property type="component" value="Unassembled WGS sequence"/>
</dbReference>
<dbReference type="FunFam" id="2.40.110.10:FF:000020">
    <property type="entry name" value="Putative acyl-CoA dehydrogenase YdbM"/>
    <property type="match status" value="1"/>
</dbReference>
<dbReference type="InterPro" id="IPR013786">
    <property type="entry name" value="AcylCoA_DH/ox_N"/>
</dbReference>
<evidence type="ECO:0000259" key="5">
    <source>
        <dbReference type="SMART" id="SM00829"/>
    </source>
</evidence>
<evidence type="ECO:0000256" key="4">
    <source>
        <dbReference type="SAM" id="MobiDB-lite"/>
    </source>
</evidence>
<dbReference type="FunFam" id="1.10.540.10:FF:000025">
    <property type="entry name" value="Related to Dibenzothiophene desulfurization enzyme C"/>
    <property type="match status" value="1"/>
</dbReference>
<dbReference type="OrthoDB" id="5356974at2759"/>
<dbReference type="GO" id="GO:0016651">
    <property type="term" value="F:oxidoreductase activity, acting on NAD(P)H"/>
    <property type="evidence" value="ECO:0007669"/>
    <property type="project" value="InterPro"/>
</dbReference>
<comment type="caution">
    <text evidence="6">The sequence shown here is derived from an EMBL/GenBank/DDBJ whole genome shotgun (WGS) entry which is preliminary data.</text>
</comment>
<comment type="similarity">
    <text evidence="1">Belongs to the zinc-containing alcohol dehydrogenase family.</text>
</comment>
<dbReference type="InterPro" id="IPR009100">
    <property type="entry name" value="AcylCoA_DH/oxidase_NM_dom_sf"/>
</dbReference>
<dbReference type="CDD" id="cd08249">
    <property type="entry name" value="enoyl_reductase_like"/>
    <property type="match status" value="1"/>
</dbReference>
<dbReference type="Pfam" id="PF08028">
    <property type="entry name" value="Acyl-CoA_dh_2"/>
    <property type="match status" value="1"/>
</dbReference>
<dbReference type="SUPFAM" id="SSF56645">
    <property type="entry name" value="Acyl-CoA dehydrogenase NM domain-like"/>
    <property type="match status" value="1"/>
</dbReference>
<dbReference type="InterPro" id="IPR013107">
    <property type="entry name" value="Acyl-CoA_DH_C"/>
</dbReference>
<dbReference type="Pfam" id="PF00107">
    <property type="entry name" value="ADH_zinc_N"/>
    <property type="match status" value="1"/>
</dbReference>
<keyword evidence="3" id="KW-0560">Oxidoreductase</keyword>
<organism evidence="6 7">
    <name type="scientific">Clonostachys byssicola</name>
    <dbReference type="NCBI Taxonomy" id="160290"/>
    <lineage>
        <taxon>Eukaryota</taxon>
        <taxon>Fungi</taxon>
        <taxon>Dikarya</taxon>
        <taxon>Ascomycota</taxon>
        <taxon>Pezizomycotina</taxon>
        <taxon>Sordariomycetes</taxon>
        <taxon>Hypocreomycetidae</taxon>
        <taxon>Hypocreales</taxon>
        <taxon>Bionectriaceae</taxon>
        <taxon>Clonostachys</taxon>
    </lineage>
</organism>
<evidence type="ECO:0000256" key="3">
    <source>
        <dbReference type="ARBA" id="ARBA00023002"/>
    </source>
</evidence>
<dbReference type="PANTHER" id="PTHR45348">
    <property type="entry name" value="HYPOTHETICAL OXIDOREDUCTASE (EUROFUNG)"/>
    <property type="match status" value="1"/>
</dbReference>
<dbReference type="InterPro" id="IPR046373">
    <property type="entry name" value="Acyl-CoA_Oxase/DH_mid-dom_sf"/>
</dbReference>
<dbReference type="SMART" id="SM00829">
    <property type="entry name" value="PKS_ER"/>
    <property type="match status" value="1"/>
</dbReference>
<protein>
    <recommendedName>
        <fullName evidence="5">Enoyl reductase (ER) domain-containing protein</fullName>
    </recommendedName>
</protein>
<dbReference type="Pfam" id="PF02771">
    <property type="entry name" value="Acyl-CoA_dh_N"/>
    <property type="match status" value="1"/>
</dbReference>
<dbReference type="SUPFAM" id="SSF51735">
    <property type="entry name" value="NAD(P)-binding Rossmann-fold domains"/>
    <property type="match status" value="1"/>
</dbReference>
<dbReference type="Pfam" id="PF08240">
    <property type="entry name" value="ADH_N"/>
    <property type="match status" value="1"/>
</dbReference>
<dbReference type="InterPro" id="IPR036291">
    <property type="entry name" value="NAD(P)-bd_dom_sf"/>
</dbReference>
<dbReference type="Gene3D" id="1.20.140.10">
    <property type="entry name" value="Butyryl-CoA Dehydrogenase, subunit A, domain 3"/>
    <property type="match status" value="1"/>
</dbReference>
<dbReference type="InterPro" id="IPR013149">
    <property type="entry name" value="ADH-like_C"/>
</dbReference>
<dbReference type="EMBL" id="CABFNO020001565">
    <property type="protein sequence ID" value="CAH0003654.1"/>
    <property type="molecule type" value="Genomic_DNA"/>
</dbReference>
<dbReference type="Gene3D" id="2.40.110.10">
    <property type="entry name" value="Butyryl-CoA Dehydrogenase, subunit A, domain 2"/>
    <property type="match status" value="1"/>
</dbReference>
<name>A0A9N9UU66_9HYPO</name>
<evidence type="ECO:0000313" key="6">
    <source>
        <dbReference type="EMBL" id="CAH0003654.1"/>
    </source>
</evidence>
<keyword evidence="2" id="KW-0285">Flavoprotein</keyword>
<gene>
    <name evidence="6" type="ORF">CBYS24578_00009735</name>
</gene>
<dbReference type="InterPro" id="IPR047122">
    <property type="entry name" value="Trans-enoyl_RdTase-like"/>
</dbReference>
<dbReference type="PANTHER" id="PTHR45348:SF2">
    <property type="entry name" value="ZINC-TYPE ALCOHOL DEHYDROGENASE-LIKE PROTEIN C2E1P3.01"/>
    <property type="match status" value="1"/>
</dbReference>
<dbReference type="Gene3D" id="3.40.50.720">
    <property type="entry name" value="NAD(P)-binding Rossmann-like Domain"/>
    <property type="match status" value="1"/>
</dbReference>
<dbReference type="GO" id="GO:0016627">
    <property type="term" value="F:oxidoreductase activity, acting on the CH-CH group of donors"/>
    <property type="evidence" value="ECO:0007669"/>
    <property type="project" value="InterPro"/>
</dbReference>
<reference evidence="6" key="1">
    <citation type="submission" date="2021-10" db="EMBL/GenBank/DDBJ databases">
        <authorList>
            <person name="Piombo E."/>
        </authorList>
    </citation>
    <scope>NUCLEOTIDE SEQUENCE</scope>
</reference>
<dbReference type="Gene3D" id="3.90.180.10">
    <property type="entry name" value="Medium-chain alcohol dehydrogenases, catalytic domain"/>
    <property type="match status" value="1"/>
</dbReference>
<evidence type="ECO:0000313" key="7">
    <source>
        <dbReference type="Proteomes" id="UP000754883"/>
    </source>
</evidence>
<dbReference type="SUPFAM" id="SSF47203">
    <property type="entry name" value="Acyl-CoA dehydrogenase C-terminal domain-like"/>
    <property type="match status" value="1"/>
</dbReference>
<dbReference type="InterPro" id="IPR036250">
    <property type="entry name" value="AcylCo_DH-like_C"/>
</dbReference>